<name>A0A8T0IDV7_CERPU</name>
<evidence type="ECO:0000313" key="2">
    <source>
        <dbReference type="Proteomes" id="UP000822688"/>
    </source>
</evidence>
<protein>
    <submittedName>
        <fullName evidence="1">Uncharacterized protein</fullName>
    </submittedName>
</protein>
<dbReference type="EMBL" id="CM026424">
    <property type="protein sequence ID" value="KAG0580658.1"/>
    <property type="molecule type" value="Genomic_DNA"/>
</dbReference>
<comment type="caution">
    <text evidence="1">The sequence shown here is derived from an EMBL/GenBank/DDBJ whole genome shotgun (WGS) entry which is preliminary data.</text>
</comment>
<evidence type="ECO:0000313" key="1">
    <source>
        <dbReference type="EMBL" id="KAG0580658.1"/>
    </source>
</evidence>
<keyword evidence="2" id="KW-1185">Reference proteome</keyword>
<reference evidence="1" key="1">
    <citation type="submission" date="2020-06" db="EMBL/GenBank/DDBJ databases">
        <title>WGS assembly of Ceratodon purpureus strain R40.</title>
        <authorList>
            <person name="Carey S.B."/>
            <person name="Jenkins J."/>
            <person name="Shu S."/>
            <person name="Lovell J.T."/>
            <person name="Sreedasyam A."/>
            <person name="Maumus F."/>
            <person name="Tiley G.P."/>
            <person name="Fernandez-Pozo N."/>
            <person name="Barry K."/>
            <person name="Chen C."/>
            <person name="Wang M."/>
            <person name="Lipzen A."/>
            <person name="Daum C."/>
            <person name="Saski C.A."/>
            <person name="Payton A.C."/>
            <person name="Mcbreen J.C."/>
            <person name="Conrad R.E."/>
            <person name="Kollar L.M."/>
            <person name="Olsson S."/>
            <person name="Huttunen S."/>
            <person name="Landis J.B."/>
            <person name="Wickett N.J."/>
            <person name="Johnson M.G."/>
            <person name="Rensing S.A."/>
            <person name="Grimwood J."/>
            <person name="Schmutz J."/>
            <person name="Mcdaniel S.F."/>
        </authorList>
    </citation>
    <scope>NUCLEOTIDE SEQUENCE</scope>
    <source>
        <strain evidence="1">R40</strain>
    </source>
</reference>
<proteinExistence type="predicted"/>
<organism evidence="1 2">
    <name type="scientific">Ceratodon purpureus</name>
    <name type="common">Fire moss</name>
    <name type="synonym">Dicranum purpureum</name>
    <dbReference type="NCBI Taxonomy" id="3225"/>
    <lineage>
        <taxon>Eukaryota</taxon>
        <taxon>Viridiplantae</taxon>
        <taxon>Streptophyta</taxon>
        <taxon>Embryophyta</taxon>
        <taxon>Bryophyta</taxon>
        <taxon>Bryophytina</taxon>
        <taxon>Bryopsida</taxon>
        <taxon>Dicranidae</taxon>
        <taxon>Pseudoditrichales</taxon>
        <taxon>Ditrichaceae</taxon>
        <taxon>Ceratodon</taxon>
    </lineage>
</organism>
<gene>
    <name evidence="1" type="ORF">KC19_4G190100</name>
</gene>
<accession>A0A8T0IDV7</accession>
<dbReference type="Proteomes" id="UP000822688">
    <property type="component" value="Chromosome 4"/>
</dbReference>
<dbReference type="AlphaFoldDB" id="A0A8T0IDV7"/>
<sequence>MTCSAKQFWELVCRILVLPRLYTLTWEKSGNHHRTSVALQFVIADKNNRARII</sequence>